<dbReference type="GO" id="GO:0052621">
    <property type="term" value="F:diguanylate cyclase activity"/>
    <property type="evidence" value="ECO:0007669"/>
    <property type="project" value="UniProtKB-EC"/>
</dbReference>
<dbReference type="InterPro" id="IPR029787">
    <property type="entry name" value="Nucleotide_cyclase"/>
</dbReference>
<evidence type="ECO:0000313" key="4">
    <source>
        <dbReference type="EMBL" id="MFD2237011.1"/>
    </source>
</evidence>
<dbReference type="RefSeq" id="WP_209736844.1">
    <property type="nucleotide sequence ID" value="NZ_CP072611.1"/>
</dbReference>
<dbReference type="SMART" id="SM00267">
    <property type="entry name" value="GGDEF"/>
    <property type="match status" value="1"/>
</dbReference>
<reference evidence="5" key="1">
    <citation type="journal article" date="2019" name="Int. J. Syst. Evol. Microbiol.">
        <title>The Global Catalogue of Microorganisms (GCM) 10K type strain sequencing project: providing services to taxonomists for standard genome sequencing and annotation.</title>
        <authorList>
            <consortium name="The Broad Institute Genomics Platform"/>
            <consortium name="The Broad Institute Genome Sequencing Center for Infectious Disease"/>
            <person name="Wu L."/>
            <person name="Ma J."/>
        </authorList>
    </citation>
    <scope>NUCLEOTIDE SEQUENCE [LARGE SCALE GENOMIC DNA]</scope>
    <source>
        <strain evidence="5">ZS-35-S2</strain>
    </source>
</reference>
<dbReference type="InterPro" id="IPR052155">
    <property type="entry name" value="Biofilm_reg_signaling"/>
</dbReference>
<dbReference type="InterPro" id="IPR000014">
    <property type="entry name" value="PAS"/>
</dbReference>
<dbReference type="CDD" id="cd00130">
    <property type="entry name" value="PAS"/>
    <property type="match status" value="1"/>
</dbReference>
<dbReference type="InterPro" id="IPR035965">
    <property type="entry name" value="PAS-like_dom_sf"/>
</dbReference>
<evidence type="ECO:0000259" key="3">
    <source>
        <dbReference type="PROSITE" id="PS50887"/>
    </source>
</evidence>
<dbReference type="InterPro" id="IPR013656">
    <property type="entry name" value="PAS_4"/>
</dbReference>
<evidence type="ECO:0000259" key="1">
    <source>
        <dbReference type="PROSITE" id="PS50112"/>
    </source>
</evidence>
<protein>
    <submittedName>
        <fullName evidence="4">Diguanylate cyclase domain-containing protein</fullName>
        <ecNumber evidence="4">2.7.7.65</ecNumber>
    </submittedName>
</protein>
<dbReference type="NCBIfam" id="TIGR00254">
    <property type="entry name" value="GGDEF"/>
    <property type="match status" value="1"/>
</dbReference>
<sequence>MPFVQIDDIGVPAFVLAVGTDGFRFLGINAAYEGLSGLSNAEVAGRPLRECLSARAAEMLHRRYSDCVATGVFKDYEERLSLPCGRRWFHTLLNPVRDPQSGRVYKLVGIAIDITERKRLERELEKAALTDDLTGLANRRGFVVCAEDAQDAAEDEQARLGLIVVDLDGFKAINDRHGHLVGDEVLKQVARRMRAALPEAEVVARLGGDEFVALVRVEGEEHLGERAATLGERLCAPLVLEGYPALDMGASVGAALWAPGATLSGVMAFADSRMYAAKGHRRRAA</sequence>
<dbReference type="PROSITE" id="PS50112">
    <property type="entry name" value="PAS"/>
    <property type="match status" value="1"/>
</dbReference>
<dbReference type="PANTHER" id="PTHR44757">
    <property type="entry name" value="DIGUANYLATE CYCLASE DGCP"/>
    <property type="match status" value="1"/>
</dbReference>
<dbReference type="EC" id="2.7.7.65" evidence="4"/>
<dbReference type="InterPro" id="IPR000700">
    <property type="entry name" value="PAS-assoc_C"/>
</dbReference>
<dbReference type="Pfam" id="PF00990">
    <property type="entry name" value="GGDEF"/>
    <property type="match status" value="1"/>
</dbReference>
<dbReference type="PROSITE" id="PS50113">
    <property type="entry name" value="PAC"/>
    <property type="match status" value="1"/>
</dbReference>
<dbReference type="Proteomes" id="UP001597371">
    <property type="component" value="Unassembled WGS sequence"/>
</dbReference>
<dbReference type="InterPro" id="IPR043128">
    <property type="entry name" value="Rev_trsase/Diguanyl_cyclase"/>
</dbReference>
<dbReference type="PROSITE" id="PS50887">
    <property type="entry name" value="GGDEF"/>
    <property type="match status" value="1"/>
</dbReference>
<dbReference type="Gene3D" id="3.30.70.270">
    <property type="match status" value="1"/>
</dbReference>
<dbReference type="EMBL" id="JBHUIJ010000006">
    <property type="protein sequence ID" value="MFD2237011.1"/>
    <property type="molecule type" value="Genomic_DNA"/>
</dbReference>
<dbReference type="Gene3D" id="3.30.450.20">
    <property type="entry name" value="PAS domain"/>
    <property type="match status" value="1"/>
</dbReference>
<dbReference type="PANTHER" id="PTHR44757:SF2">
    <property type="entry name" value="BIOFILM ARCHITECTURE MAINTENANCE PROTEIN MBAA"/>
    <property type="match status" value="1"/>
</dbReference>
<dbReference type="NCBIfam" id="TIGR00229">
    <property type="entry name" value="sensory_box"/>
    <property type="match status" value="1"/>
</dbReference>
<keyword evidence="5" id="KW-1185">Reference proteome</keyword>
<dbReference type="InterPro" id="IPR000160">
    <property type="entry name" value="GGDEF_dom"/>
</dbReference>
<dbReference type="SUPFAM" id="SSF55073">
    <property type="entry name" value="Nucleotide cyclase"/>
    <property type="match status" value="1"/>
</dbReference>
<name>A0ABW5CJY8_9HYPH</name>
<keyword evidence="4" id="KW-0808">Transferase</keyword>
<proteinExistence type="predicted"/>
<feature type="domain" description="PAC" evidence="2">
    <location>
        <begin position="74"/>
        <end position="126"/>
    </location>
</feature>
<dbReference type="Pfam" id="PF08448">
    <property type="entry name" value="PAS_4"/>
    <property type="match status" value="1"/>
</dbReference>
<dbReference type="SUPFAM" id="SSF55785">
    <property type="entry name" value="PYP-like sensor domain (PAS domain)"/>
    <property type="match status" value="1"/>
</dbReference>
<gene>
    <name evidence="4" type="ORF">ACFSKQ_05960</name>
</gene>
<organism evidence="4 5">
    <name type="scientific">Aureimonas populi</name>
    <dbReference type="NCBI Taxonomy" id="1701758"/>
    <lineage>
        <taxon>Bacteria</taxon>
        <taxon>Pseudomonadati</taxon>
        <taxon>Pseudomonadota</taxon>
        <taxon>Alphaproteobacteria</taxon>
        <taxon>Hyphomicrobiales</taxon>
        <taxon>Aurantimonadaceae</taxon>
        <taxon>Aureimonas</taxon>
    </lineage>
</organism>
<accession>A0ABW5CJY8</accession>
<evidence type="ECO:0000259" key="2">
    <source>
        <dbReference type="PROSITE" id="PS50113"/>
    </source>
</evidence>
<evidence type="ECO:0000313" key="5">
    <source>
        <dbReference type="Proteomes" id="UP001597371"/>
    </source>
</evidence>
<keyword evidence="4" id="KW-0548">Nucleotidyltransferase</keyword>
<comment type="caution">
    <text evidence="4">The sequence shown here is derived from an EMBL/GenBank/DDBJ whole genome shotgun (WGS) entry which is preliminary data.</text>
</comment>
<dbReference type="CDD" id="cd01949">
    <property type="entry name" value="GGDEF"/>
    <property type="match status" value="1"/>
</dbReference>
<feature type="domain" description="PAS" evidence="1">
    <location>
        <begin position="1"/>
        <end position="61"/>
    </location>
</feature>
<feature type="domain" description="GGDEF" evidence="3">
    <location>
        <begin position="158"/>
        <end position="285"/>
    </location>
</feature>